<evidence type="ECO:0000256" key="1">
    <source>
        <dbReference type="SAM" id="Phobius"/>
    </source>
</evidence>
<dbReference type="Proteomes" id="UP000054693">
    <property type="component" value="Unassembled WGS sequence"/>
</dbReference>
<keyword evidence="1" id="KW-0472">Membrane</keyword>
<dbReference type="PATRIC" id="fig|40335.7.peg.2410"/>
<dbReference type="AlphaFoldDB" id="A0A0W0ZZA5"/>
<dbReference type="OrthoDB" id="5640237at2"/>
<gene>
    <name evidence="2" type="ORF">Ltuc_2260</name>
</gene>
<dbReference type="RefSeq" id="WP_058521371.1">
    <property type="nucleotide sequence ID" value="NZ_CAAAIP010000003.1"/>
</dbReference>
<proteinExistence type="predicted"/>
<keyword evidence="1" id="KW-0812">Transmembrane</keyword>
<feature type="transmembrane region" description="Helical" evidence="1">
    <location>
        <begin position="103"/>
        <end position="120"/>
    </location>
</feature>
<organism evidence="2 3">
    <name type="scientific">Legionella tucsonensis</name>
    <dbReference type="NCBI Taxonomy" id="40335"/>
    <lineage>
        <taxon>Bacteria</taxon>
        <taxon>Pseudomonadati</taxon>
        <taxon>Pseudomonadota</taxon>
        <taxon>Gammaproteobacteria</taxon>
        <taxon>Legionellales</taxon>
        <taxon>Legionellaceae</taxon>
        <taxon>Legionella</taxon>
    </lineage>
</organism>
<sequence>MNTPDLITILGNLSHSLYPVQHLITGGAYILGILFFWTAISKFRKIGDHRAQSSSQEKMYSPIMYLFMGAALFYLPTGMDVMANTFFGAGNVLTYSSYNSTNIYSSMGLVVQTAGILWFVRGSVLVAHASQPGTQHGPKGLVFIIAGVLAMNFDNTIAMLNYVMGNVANWTMAIKTSQGY</sequence>
<keyword evidence="3" id="KW-1185">Reference proteome</keyword>
<feature type="transmembrane region" description="Helical" evidence="1">
    <location>
        <begin position="62"/>
        <end position="83"/>
    </location>
</feature>
<dbReference type="EMBL" id="LNZA01000001">
    <property type="protein sequence ID" value="KTD74413.1"/>
    <property type="molecule type" value="Genomic_DNA"/>
</dbReference>
<feature type="transmembrane region" description="Helical" evidence="1">
    <location>
        <begin position="141"/>
        <end position="163"/>
    </location>
</feature>
<reference evidence="2 3" key="1">
    <citation type="submission" date="2015-11" db="EMBL/GenBank/DDBJ databases">
        <title>Genomic analysis of 38 Legionella species identifies large and diverse effector repertoires.</title>
        <authorList>
            <person name="Burstein D."/>
            <person name="Amaro F."/>
            <person name="Zusman T."/>
            <person name="Lifshitz Z."/>
            <person name="Cohen O."/>
            <person name="Gilbert J.A."/>
            <person name="Pupko T."/>
            <person name="Shuman H.A."/>
            <person name="Segal G."/>
        </authorList>
    </citation>
    <scope>NUCLEOTIDE SEQUENCE [LARGE SCALE GENOMIC DNA]</scope>
    <source>
        <strain evidence="2 3">ATCC 49180</strain>
    </source>
</reference>
<evidence type="ECO:0000313" key="3">
    <source>
        <dbReference type="Proteomes" id="UP000054693"/>
    </source>
</evidence>
<protein>
    <submittedName>
        <fullName evidence="2">Protein IcmC (DotV)-like protein</fullName>
    </submittedName>
</protein>
<comment type="caution">
    <text evidence="2">The sequence shown here is derived from an EMBL/GenBank/DDBJ whole genome shotgun (WGS) entry which is preliminary data.</text>
</comment>
<dbReference type="STRING" id="40335.Ltuc_2260"/>
<feature type="transmembrane region" description="Helical" evidence="1">
    <location>
        <begin position="20"/>
        <end position="41"/>
    </location>
</feature>
<evidence type="ECO:0000313" key="2">
    <source>
        <dbReference type="EMBL" id="KTD74413.1"/>
    </source>
</evidence>
<name>A0A0W0ZZA5_9GAMM</name>
<accession>A0A0W0ZZA5</accession>
<keyword evidence="1" id="KW-1133">Transmembrane helix</keyword>